<dbReference type="RefSeq" id="WP_068245511.1">
    <property type="nucleotide sequence ID" value="NZ_LPUY01000079.1"/>
</dbReference>
<dbReference type="Proteomes" id="UP000068382">
    <property type="component" value="Unassembled WGS sequence"/>
</dbReference>
<organism evidence="1 2">
    <name type="scientific">Tritonibacter horizontis</name>
    <dbReference type="NCBI Taxonomy" id="1768241"/>
    <lineage>
        <taxon>Bacteria</taxon>
        <taxon>Pseudomonadati</taxon>
        <taxon>Pseudomonadota</taxon>
        <taxon>Alphaproteobacteria</taxon>
        <taxon>Rhodobacterales</taxon>
        <taxon>Paracoccaceae</taxon>
        <taxon>Tritonibacter</taxon>
    </lineage>
</organism>
<dbReference type="OrthoDB" id="7863719at2"/>
<dbReference type="EMBL" id="LPUY01000079">
    <property type="protein sequence ID" value="KUP92046.1"/>
    <property type="molecule type" value="Genomic_DNA"/>
</dbReference>
<evidence type="ECO:0008006" key="3">
    <source>
        <dbReference type="Google" id="ProtNLM"/>
    </source>
</evidence>
<dbReference type="AlphaFoldDB" id="A0A132BV30"/>
<proteinExistence type="predicted"/>
<evidence type="ECO:0000313" key="2">
    <source>
        <dbReference type="Proteomes" id="UP000068382"/>
    </source>
</evidence>
<keyword evidence="2" id="KW-1185">Reference proteome</keyword>
<protein>
    <recommendedName>
        <fullName evidence="3">Dihydroorotate dehydrogenase</fullName>
    </recommendedName>
</protein>
<comment type="caution">
    <text evidence="1">The sequence shown here is derived from an EMBL/GenBank/DDBJ whole genome shotgun (WGS) entry which is preliminary data.</text>
</comment>
<gene>
    <name evidence="1" type="ORF">TRIHO_30630</name>
</gene>
<reference evidence="1 2" key="1">
    <citation type="submission" date="2015-12" db="EMBL/GenBank/DDBJ databases">
        <title>Genome sequence of the marine Rhodobacteraceae strain O3.65, Candidatus Tritonibacter horizontis.</title>
        <authorList>
            <person name="Poehlein A."/>
            <person name="Giebel H.A."/>
            <person name="Voget S."/>
            <person name="Brinkhoff T."/>
        </authorList>
    </citation>
    <scope>NUCLEOTIDE SEQUENCE [LARGE SCALE GENOMIC DNA]</scope>
    <source>
        <strain evidence="1 2">O3.65</strain>
    </source>
</reference>
<sequence>MTDHHTERDETDKLEALFSQARATPVALPDHLVATILAEAETEQSRWQATRATRAPATGGGALSILVAALGGWASVSGMVAASCTGLWIGFAGPEAILSLPGLNAIGQPTVSVSGEDYAAYETFDLATVLAEDMQ</sequence>
<evidence type="ECO:0000313" key="1">
    <source>
        <dbReference type="EMBL" id="KUP92046.1"/>
    </source>
</evidence>
<accession>A0A132BV30</accession>
<name>A0A132BV30_9RHOB</name>